<name>A0A1L7CW32_9CORY</name>
<reference evidence="4 5" key="1">
    <citation type="submission" date="2014-08" db="EMBL/GenBank/DDBJ databases">
        <title>Complete genome sequence of Corynebacterium sphenisci CECT 5990(T) (=DSM 44792(T)), isolated from healthy wild penguins.</title>
        <authorList>
            <person name="Ruckert C."/>
            <person name="Albersmeier A."/>
            <person name="Winkler A."/>
            <person name="Kalinowski J."/>
        </authorList>
    </citation>
    <scope>NUCLEOTIDE SEQUENCE [LARGE SCALE GENOMIC DNA]</scope>
    <source>
        <strain evidence="4 5">DSM 44792</strain>
    </source>
</reference>
<dbReference type="Gene3D" id="3.40.50.850">
    <property type="entry name" value="Isochorismatase-like"/>
    <property type="match status" value="1"/>
</dbReference>
<dbReference type="RefSeq" id="WP_075691207.1">
    <property type="nucleotide sequence ID" value="NZ_CP009248.1"/>
</dbReference>
<dbReference type="Proteomes" id="UP000185469">
    <property type="component" value="Chromosome"/>
</dbReference>
<feature type="domain" description="Isochorismatase-like" evidence="3">
    <location>
        <begin position="29"/>
        <end position="202"/>
    </location>
</feature>
<dbReference type="PANTHER" id="PTHR43540:SF3">
    <property type="entry name" value="ENTEROBACTIN SYNTHASE COMPONENT B"/>
    <property type="match status" value="1"/>
</dbReference>
<protein>
    <submittedName>
        <fullName evidence="4">2,3-dihydro-2,3-dihydroxybenzoate synthetase</fullName>
    </submittedName>
</protein>
<evidence type="ECO:0000256" key="2">
    <source>
        <dbReference type="SAM" id="MobiDB-lite"/>
    </source>
</evidence>
<dbReference type="PANTHER" id="PTHR43540">
    <property type="entry name" value="PEROXYUREIDOACRYLATE/UREIDOACRYLATE AMIDOHYDROLASE-RELATED"/>
    <property type="match status" value="1"/>
</dbReference>
<gene>
    <name evidence="4" type="ORF">CSPHI_01670</name>
</gene>
<evidence type="ECO:0000259" key="3">
    <source>
        <dbReference type="Pfam" id="PF00857"/>
    </source>
</evidence>
<dbReference type="InterPro" id="IPR050272">
    <property type="entry name" value="Isochorismatase-like_hydrls"/>
</dbReference>
<dbReference type="PRINTS" id="PR01398">
    <property type="entry name" value="ISCHRISMTASE"/>
</dbReference>
<dbReference type="OrthoDB" id="5794853at2"/>
<evidence type="ECO:0000313" key="4">
    <source>
        <dbReference type="EMBL" id="APT90002.1"/>
    </source>
</evidence>
<dbReference type="InterPro" id="IPR036380">
    <property type="entry name" value="Isochorismatase-like_sf"/>
</dbReference>
<dbReference type="AlphaFoldDB" id="A0A1L7CW32"/>
<dbReference type="InterPro" id="IPR000868">
    <property type="entry name" value="Isochorismatase-like_dom"/>
</dbReference>
<feature type="region of interest" description="Disordered" evidence="2">
    <location>
        <begin position="1"/>
        <end position="22"/>
    </location>
</feature>
<organism evidence="4 5">
    <name type="scientific">Corynebacterium sphenisci DSM 44792</name>
    <dbReference type="NCBI Taxonomy" id="1437874"/>
    <lineage>
        <taxon>Bacteria</taxon>
        <taxon>Bacillati</taxon>
        <taxon>Actinomycetota</taxon>
        <taxon>Actinomycetes</taxon>
        <taxon>Mycobacteriales</taxon>
        <taxon>Corynebacteriaceae</taxon>
        <taxon>Corynebacterium</taxon>
    </lineage>
</organism>
<dbReference type="SUPFAM" id="SSF52499">
    <property type="entry name" value="Isochorismatase-like hydrolases"/>
    <property type="match status" value="1"/>
</dbReference>
<keyword evidence="1" id="KW-0378">Hydrolase</keyword>
<keyword evidence="5" id="KW-1185">Reference proteome</keyword>
<proteinExistence type="predicted"/>
<dbReference type="GO" id="GO:0008908">
    <property type="term" value="F:isochorismatase activity"/>
    <property type="evidence" value="ECO:0007669"/>
    <property type="project" value="InterPro"/>
</dbReference>
<sequence>MAIPPIPPYPIPEAEAPPAVPWTPDPGRAALLVHDMQNYFIDPYDRAAEPMATTVPNIRALVDAADAAGAPVYYSAQPPAQAPARRGLLAEFWGDGLQTERDAAIIAELAPGPGHEVIVKWRYSALTRTDLLPALRFAGRDQLLITGVYGHMGCQMTAADAFMNDIRAFLVRDAIADFSAAEHRTTVDWVARRCGRVLDTAEALAALAAPGAAR</sequence>
<dbReference type="Pfam" id="PF00857">
    <property type="entry name" value="Isochorismatase"/>
    <property type="match status" value="1"/>
</dbReference>
<dbReference type="STRING" id="1437874.CSPHI_01670"/>
<dbReference type="InterPro" id="IPR016291">
    <property type="entry name" value="Isochorismatase"/>
</dbReference>
<dbReference type="EMBL" id="CP009248">
    <property type="protein sequence ID" value="APT90002.1"/>
    <property type="molecule type" value="Genomic_DNA"/>
</dbReference>
<evidence type="ECO:0000313" key="5">
    <source>
        <dbReference type="Proteomes" id="UP000185469"/>
    </source>
</evidence>
<evidence type="ECO:0000256" key="1">
    <source>
        <dbReference type="ARBA" id="ARBA00022801"/>
    </source>
</evidence>
<feature type="compositionally biased region" description="Pro residues" evidence="2">
    <location>
        <begin position="1"/>
        <end position="11"/>
    </location>
</feature>
<accession>A0A1L7CW32</accession>
<dbReference type="KEGG" id="csph:CSPHI_01670"/>